<name>A0A7D6CMV9_9EURY</name>
<protein>
    <submittedName>
        <fullName evidence="1">Uncharacterized protein</fullName>
    </submittedName>
</protein>
<evidence type="ECO:0000313" key="2">
    <source>
        <dbReference type="Proteomes" id="UP000510869"/>
    </source>
</evidence>
<dbReference type="Proteomes" id="UP000510869">
    <property type="component" value="Chromosome"/>
</dbReference>
<organism evidence="1 2">
    <name type="scientific">Natrinema zhouii</name>
    <dbReference type="NCBI Taxonomy" id="1710539"/>
    <lineage>
        <taxon>Archaea</taxon>
        <taxon>Methanobacteriati</taxon>
        <taxon>Methanobacteriota</taxon>
        <taxon>Stenosarchaea group</taxon>
        <taxon>Halobacteria</taxon>
        <taxon>Halobacteriales</taxon>
        <taxon>Natrialbaceae</taxon>
        <taxon>Natrinema</taxon>
    </lineage>
</organism>
<reference evidence="1 2" key="1">
    <citation type="submission" date="2020-07" db="EMBL/GenBank/DDBJ databases">
        <title>Natrinema (YPL30) sp. nov. and Haloterrigena xxxxxx (YPL8) sp. nov., isolated from a salt mine.</title>
        <authorList>
            <person name="Cui H."/>
        </authorList>
    </citation>
    <scope>NUCLEOTIDE SEQUENCE [LARGE SCALE GENOMIC DNA]</scope>
    <source>
        <strain evidence="1 2">YPL13</strain>
    </source>
</reference>
<sequence length="448" mass="52080">MNRNELLDQLTEDILAHVMRGSFPERELAQSIKPEQLDDRFEEYELLLDLHFILKSDVVSFVRELSEHLRSIRTETQTTSRTRRGTVDGRINWGATIKKRYSEHPRDTSIFVCDNRSVDYDIPENIVLKRLISVIHTTIREAEEYLRGEYEWVQETWKGNENLIDELQKIVERNVHVRRIRDPATYEPTERMLTTAANSRQEVYREAASLLKSRERLYEGDSDEIRELLDETAIAPDDQDSLFELYVLFRFVATLEQLQESQPEFKTIATGRQEVARFDGDKQIALYHDNSASDRNLSFVAVPDEDQEEPSRTDEVQLTAKEIASDYFGREFRNQTGRPDVIVLEIISETDDQHEYLIVEVKNSTNTDTIRRGIKETLEYLAFLRVNEDYVFGRDDGNYFGSGWNGLLVVQDLEDDTASLEAQSENPVTILQADELEDKLAVVLREIL</sequence>
<dbReference type="GeneID" id="56144486"/>
<keyword evidence="2" id="KW-1185">Reference proteome</keyword>
<proteinExistence type="predicted"/>
<dbReference type="AlphaFoldDB" id="A0A7D6CMV9"/>
<dbReference type="OrthoDB" id="78091at2157"/>
<dbReference type="KEGG" id="nay:HYG81_14735"/>
<evidence type="ECO:0000313" key="1">
    <source>
        <dbReference type="EMBL" id="QLK25332.1"/>
    </source>
</evidence>
<dbReference type="RefSeq" id="WP_180840521.1">
    <property type="nucleotide sequence ID" value="NZ_CP059154.1"/>
</dbReference>
<dbReference type="EMBL" id="CP059154">
    <property type="protein sequence ID" value="QLK25332.1"/>
    <property type="molecule type" value="Genomic_DNA"/>
</dbReference>
<accession>A0A7D6CMV9</accession>
<gene>
    <name evidence="1" type="ORF">HYG81_14735</name>
</gene>